<name>Q3A6G8_SYNC1</name>
<dbReference type="SUPFAM" id="SSF140990">
    <property type="entry name" value="FtsH protease domain-like"/>
    <property type="match status" value="1"/>
</dbReference>
<dbReference type="GO" id="GO:0005524">
    <property type="term" value="F:ATP binding"/>
    <property type="evidence" value="ECO:0007669"/>
    <property type="project" value="InterPro"/>
</dbReference>
<accession>Q3A6G8</accession>
<sequence>MVPIDKATVAYHEAGHAVVGYRFGQRFAHLSIHTSKEVEGFCQFFSGHQNPRHTALVLLAGHAAEKRFCQAHTRKPSRSDHRKICQLTHFMSTGEIKALLKEADDLVAANWCQIQAVAQKLMEAGSVQGNAFAEIIEAVDEQAREDTVSEPRA</sequence>
<dbReference type="AlphaFoldDB" id="Q3A6G8"/>
<gene>
    <name evidence="1" type="ordered locus">Pcar_0780</name>
</gene>
<organism evidence="1 2">
    <name type="scientific">Syntrophotalea carbinolica (strain DSM 2380 / NBRC 103641 / GraBd1)</name>
    <name type="common">Pelobacter carbinolicus</name>
    <dbReference type="NCBI Taxonomy" id="338963"/>
    <lineage>
        <taxon>Bacteria</taxon>
        <taxon>Pseudomonadati</taxon>
        <taxon>Thermodesulfobacteriota</taxon>
        <taxon>Desulfuromonadia</taxon>
        <taxon>Desulfuromonadales</taxon>
        <taxon>Syntrophotaleaceae</taxon>
        <taxon>Syntrophotalea</taxon>
    </lineage>
</organism>
<evidence type="ECO:0000313" key="1">
    <source>
        <dbReference type="EMBL" id="ABA88039.1"/>
    </source>
</evidence>
<dbReference type="InterPro" id="IPR037219">
    <property type="entry name" value="Peptidase_M41-like"/>
</dbReference>
<dbReference type="GO" id="GO:0004222">
    <property type="term" value="F:metalloendopeptidase activity"/>
    <property type="evidence" value="ECO:0007669"/>
    <property type="project" value="InterPro"/>
</dbReference>
<proteinExistence type="predicted"/>
<protein>
    <recommendedName>
        <fullName evidence="3">Peptidase M41 domain-containing protein</fullName>
    </recommendedName>
</protein>
<dbReference type="Proteomes" id="UP000002534">
    <property type="component" value="Chromosome"/>
</dbReference>
<dbReference type="STRING" id="338963.Pcar_0780"/>
<reference evidence="1 2" key="2">
    <citation type="journal article" date="2012" name="BMC Genomics">
        <title>The genome of Pelobacter carbinolicus reveals surprising metabolic capabilities and physiological features.</title>
        <authorList>
            <person name="Aklujkar M."/>
            <person name="Haveman S.A."/>
            <person name="Didonato R.Jr."/>
            <person name="Chertkov O."/>
            <person name="Han C.S."/>
            <person name="Land M.L."/>
            <person name="Brown P."/>
            <person name="Lovley D.R."/>
        </authorList>
    </citation>
    <scope>NUCLEOTIDE SEQUENCE [LARGE SCALE GENOMIC DNA]</scope>
    <source>
        <strain evidence="2">DSM 2380 / NBRC 103641 / GraBd1</strain>
    </source>
</reference>
<keyword evidence="2" id="KW-1185">Reference proteome</keyword>
<evidence type="ECO:0000313" key="2">
    <source>
        <dbReference type="Proteomes" id="UP000002534"/>
    </source>
</evidence>
<dbReference type="GO" id="GO:0004176">
    <property type="term" value="F:ATP-dependent peptidase activity"/>
    <property type="evidence" value="ECO:0007669"/>
    <property type="project" value="InterPro"/>
</dbReference>
<reference evidence="2" key="1">
    <citation type="submission" date="2005-10" db="EMBL/GenBank/DDBJ databases">
        <title>Complete sequence of Pelobacter carbinolicus DSM 2380.</title>
        <authorList>
            <person name="Copeland A."/>
            <person name="Lucas S."/>
            <person name="Lapidus A."/>
            <person name="Barry K."/>
            <person name="Detter J.C."/>
            <person name="Glavina T."/>
            <person name="Hammon N."/>
            <person name="Israni S."/>
            <person name="Pitluck S."/>
            <person name="Chertkov O."/>
            <person name="Schmutz J."/>
            <person name="Larimer F."/>
            <person name="Land M."/>
            <person name="Kyrpides N."/>
            <person name="Ivanova N."/>
            <person name="Richardson P."/>
        </authorList>
    </citation>
    <scope>NUCLEOTIDE SEQUENCE [LARGE SCALE GENOMIC DNA]</scope>
    <source>
        <strain evidence="2">DSM 2380 / NBRC 103641 / GraBd1</strain>
    </source>
</reference>
<dbReference type="HOGENOM" id="CLU_1711516_0_0_7"/>
<evidence type="ECO:0008006" key="3">
    <source>
        <dbReference type="Google" id="ProtNLM"/>
    </source>
</evidence>
<dbReference type="EMBL" id="CP000142">
    <property type="protein sequence ID" value="ABA88039.1"/>
    <property type="molecule type" value="Genomic_DNA"/>
</dbReference>
<dbReference type="Gene3D" id="1.20.58.760">
    <property type="entry name" value="Peptidase M41"/>
    <property type="match status" value="1"/>
</dbReference>
<dbReference type="GO" id="GO:0006508">
    <property type="term" value="P:proteolysis"/>
    <property type="evidence" value="ECO:0007669"/>
    <property type="project" value="InterPro"/>
</dbReference>
<dbReference type="KEGG" id="pca:Pcar_0780"/>